<protein>
    <recommendedName>
        <fullName evidence="3">Outer membrane protein beta-barrel domain-containing protein</fullName>
    </recommendedName>
</protein>
<comment type="caution">
    <text evidence="1">The sequence shown here is derived from an EMBL/GenBank/DDBJ whole genome shotgun (WGS) entry which is preliminary data.</text>
</comment>
<dbReference type="OrthoDB" id="662468at2"/>
<dbReference type="EMBL" id="BHZE01000042">
    <property type="protein sequence ID" value="GCD78742.1"/>
    <property type="molecule type" value="Genomic_DNA"/>
</dbReference>
<evidence type="ECO:0008006" key="3">
    <source>
        <dbReference type="Google" id="ProtNLM"/>
    </source>
</evidence>
<gene>
    <name evidence="1" type="ORF">JCM31826_22240</name>
</gene>
<sequence>MYCQNYEDELTPNPKVGAYFSVVTHLKDYDLHKRNVELLPLHSVGFPVGVNFWIAKNFAFSIEFVPSVRLNEHVDQVNNSITTTGLLFHPGFTYTFSDHYGFSARIAFESNGQVGFTPVIGRTFYHLKNSNFSVSIPFPFRFGGNLPTTLSVGLQLGWGF</sequence>
<accession>A0A401XP22</accession>
<dbReference type="Proteomes" id="UP000286715">
    <property type="component" value="Unassembled WGS sequence"/>
</dbReference>
<reference evidence="1 2" key="1">
    <citation type="submission" date="2018-11" db="EMBL/GenBank/DDBJ databases">
        <title>Schleiferia aggregans sp. nov., a moderately thermophilic heterotrophic bacterium isolated from microbial mats at a terrestrial hot spring.</title>
        <authorList>
            <person name="Iino T."/>
            <person name="Ohkuma M."/>
            <person name="Haruta S."/>
        </authorList>
    </citation>
    <scope>NUCLEOTIDE SEQUENCE [LARGE SCALE GENOMIC DNA]</scope>
    <source>
        <strain evidence="1 2">LA</strain>
    </source>
</reference>
<dbReference type="RefSeq" id="WP_124398797.1">
    <property type="nucleotide sequence ID" value="NZ_BHZE01000042.1"/>
</dbReference>
<proteinExistence type="predicted"/>
<evidence type="ECO:0000313" key="2">
    <source>
        <dbReference type="Proteomes" id="UP000286715"/>
    </source>
</evidence>
<name>A0A401XP22_9FLAO</name>
<keyword evidence="2" id="KW-1185">Reference proteome</keyword>
<organism evidence="1 2">
    <name type="scientific">Thermaurantimonas aggregans</name>
    <dbReference type="NCBI Taxonomy" id="2173829"/>
    <lineage>
        <taxon>Bacteria</taxon>
        <taxon>Pseudomonadati</taxon>
        <taxon>Bacteroidota</taxon>
        <taxon>Flavobacteriia</taxon>
        <taxon>Flavobacteriales</taxon>
        <taxon>Schleiferiaceae</taxon>
        <taxon>Thermaurantimonas</taxon>
    </lineage>
</organism>
<evidence type="ECO:0000313" key="1">
    <source>
        <dbReference type="EMBL" id="GCD78742.1"/>
    </source>
</evidence>
<dbReference type="AlphaFoldDB" id="A0A401XP22"/>